<proteinExistence type="predicted"/>
<evidence type="ECO:0000256" key="4">
    <source>
        <dbReference type="SAM" id="SignalP"/>
    </source>
</evidence>
<feature type="chain" id="PRO_5034026493" description="Fibronectin type-III domain-containing protein" evidence="4">
    <location>
        <begin position="23"/>
        <end position="485"/>
    </location>
</feature>
<keyword evidence="4" id="KW-0732">Signal</keyword>
<evidence type="ECO:0000313" key="6">
    <source>
        <dbReference type="Proteomes" id="UP000694419"/>
    </source>
</evidence>
<reference evidence="5" key="1">
    <citation type="submission" date="2025-08" db="UniProtKB">
        <authorList>
            <consortium name="Ensembl"/>
        </authorList>
    </citation>
    <scope>IDENTIFICATION</scope>
</reference>
<keyword evidence="3" id="KW-1133">Transmembrane helix</keyword>
<protein>
    <recommendedName>
        <fullName evidence="7">Fibronectin type-III domain-containing protein</fullName>
    </recommendedName>
</protein>
<feature type="transmembrane region" description="Helical" evidence="3">
    <location>
        <begin position="435"/>
        <end position="456"/>
    </location>
</feature>
<feature type="signal peptide" evidence="4">
    <location>
        <begin position="1"/>
        <end position="22"/>
    </location>
</feature>
<dbReference type="Proteomes" id="UP000694419">
    <property type="component" value="Unplaced"/>
</dbReference>
<dbReference type="InterPro" id="IPR051622">
    <property type="entry name" value="R-tyr_protein_phosphatases"/>
</dbReference>
<reference evidence="5" key="2">
    <citation type="submission" date="2025-09" db="UniProtKB">
        <authorList>
            <consortium name="Ensembl"/>
        </authorList>
    </citation>
    <scope>IDENTIFICATION</scope>
</reference>
<dbReference type="PANTHER" id="PTHR24051:SF6">
    <property type="entry name" value="FIBRONECTIN TYPE-III DOMAIN-CONTAINING PROTEIN-RELATED"/>
    <property type="match status" value="1"/>
</dbReference>
<evidence type="ECO:0000256" key="1">
    <source>
        <dbReference type="ARBA" id="ARBA00022737"/>
    </source>
</evidence>
<dbReference type="InterPro" id="IPR036116">
    <property type="entry name" value="FN3_sf"/>
</dbReference>
<dbReference type="AlphaFoldDB" id="A0A8C3KMF3"/>
<sequence length="485" mass="53629">MALQLLALKFLLVLVSLLAARGREEPDPKVHGVPWETGMCQRPRWDPRLRLTPDQENYKKNEEVMLSCTDGFQPPFTHVKCSSEVQSTRDGKLVNREVWRGRNTRGDWTRIQSRVECVEVLQVVSESLEISSTSIKLNWTCRLPDACQHMRATCQLQEHSSPPCEAEEVQGEEMLQGQEGTFTCPPLQPYTFYNITISLPPSTILFSWLVSTKETGTWIDAPFCPAANPVSSPQLNITTRSAQDGTFLEMEKLQLSGSITEHRLPQHSPDSSYVVTIQGLTAAGAGAASLWEFQTKSSNTPHPLDISCRDVHDISPSHGTAVLPLRPIARPPTAAREHQLIVAVGHNSTALEGACLGEPQPFNASQEPGTYMAAVLNLTGPMDFVLGNGTHGQGYHNAALRPGWHYMALLRHVHRSQQVPVMRGFCYAGQHPAPWRGIVIGVVVLLVLLLLFAGILGQVQQGHGPHQSLTKEFPLPFQEKEVFSQ</sequence>
<accession>A0A8C3KMF3</accession>
<organism evidence="5 6">
    <name type="scientific">Calidris pygmaea</name>
    <name type="common">Spoon-billed sandpiper</name>
    <dbReference type="NCBI Taxonomy" id="425635"/>
    <lineage>
        <taxon>Eukaryota</taxon>
        <taxon>Metazoa</taxon>
        <taxon>Chordata</taxon>
        <taxon>Craniata</taxon>
        <taxon>Vertebrata</taxon>
        <taxon>Euteleostomi</taxon>
        <taxon>Archelosauria</taxon>
        <taxon>Archosauria</taxon>
        <taxon>Dinosauria</taxon>
        <taxon>Saurischia</taxon>
        <taxon>Theropoda</taxon>
        <taxon>Coelurosauria</taxon>
        <taxon>Aves</taxon>
        <taxon>Neognathae</taxon>
        <taxon>Neoaves</taxon>
        <taxon>Charadriiformes</taxon>
        <taxon>Scolopacidae</taxon>
        <taxon>Calidris</taxon>
    </lineage>
</organism>
<evidence type="ECO:0000256" key="3">
    <source>
        <dbReference type="SAM" id="Phobius"/>
    </source>
</evidence>
<keyword evidence="3" id="KW-0472">Membrane</keyword>
<evidence type="ECO:0008006" key="7">
    <source>
        <dbReference type="Google" id="ProtNLM"/>
    </source>
</evidence>
<keyword evidence="1" id="KW-0677">Repeat</keyword>
<keyword evidence="2" id="KW-1015">Disulfide bond</keyword>
<dbReference type="SUPFAM" id="SSF49265">
    <property type="entry name" value="Fibronectin type III"/>
    <property type="match status" value="1"/>
</dbReference>
<dbReference type="Ensembl" id="ENSCPGT00000026764.1">
    <property type="protein sequence ID" value="ENSCPGP00000024501.1"/>
    <property type="gene ID" value="ENSCPGG00000016876.1"/>
</dbReference>
<keyword evidence="6" id="KW-1185">Reference proteome</keyword>
<keyword evidence="3" id="KW-0812">Transmembrane</keyword>
<dbReference type="PANTHER" id="PTHR24051">
    <property type="entry name" value="SUSHI DOMAIN-CONTAINING PROTEIN 1"/>
    <property type="match status" value="1"/>
</dbReference>
<name>A0A8C3KMF3_9CHAR</name>
<evidence type="ECO:0000313" key="5">
    <source>
        <dbReference type="Ensembl" id="ENSCPGP00000024501.1"/>
    </source>
</evidence>
<evidence type="ECO:0000256" key="2">
    <source>
        <dbReference type="ARBA" id="ARBA00023157"/>
    </source>
</evidence>